<feature type="transmembrane region" description="Helical" evidence="7">
    <location>
        <begin position="178"/>
        <end position="199"/>
    </location>
</feature>
<sequence length="316" mass="35051">MKAMGRSVELSGVRTALKPRIRRWSKEKAGENAIGYLFLAPSLLLFGVFLFYPFVRSLYLSLQVTNPRGKVVDFAGWDNFRELFASEGFYRSLLVTAKFTLLTVPPGIVIALVLAGLTHQALRGMKVFNWVFSMPVAISVGTGAVIWMQLYHQTTGMFNRFLQLAGLPAVSWLSDPNYALYSVSAVTIWMGLGFHYILLLGGIRSIPSEIYESARIDGAGAFVAFRRITLPLLSPTLFFVGIVSVIGSFQAFGEVRILTGGGPIHTTEVLVYSIYREAFVNYRFGPGSAQALVLFAIILVLTLIQYKALEKKVHYQ</sequence>
<dbReference type="RefSeq" id="WP_315604960.1">
    <property type="nucleotide sequence ID" value="NZ_CP130318.1"/>
</dbReference>
<evidence type="ECO:0000256" key="7">
    <source>
        <dbReference type="RuleBase" id="RU363032"/>
    </source>
</evidence>
<evidence type="ECO:0000256" key="2">
    <source>
        <dbReference type="ARBA" id="ARBA00022448"/>
    </source>
</evidence>
<reference evidence="9 10" key="1">
    <citation type="submission" date="2022-02" db="EMBL/GenBank/DDBJ databases">
        <title>Paenibacillus sp. MBLB1776 Whole Genome Shotgun Sequencing.</title>
        <authorList>
            <person name="Hwang C.Y."/>
            <person name="Cho E.-S."/>
            <person name="Seo M.-J."/>
        </authorList>
    </citation>
    <scope>NUCLEOTIDE SEQUENCE [LARGE SCALE GENOMIC DNA]</scope>
    <source>
        <strain evidence="9 10">MBLB1776</strain>
    </source>
</reference>
<protein>
    <submittedName>
        <fullName evidence="9">Sugar ABC transporter permease</fullName>
    </submittedName>
</protein>
<name>A0AA96LC11_9BACL</name>
<evidence type="ECO:0000313" key="10">
    <source>
        <dbReference type="Proteomes" id="UP001305702"/>
    </source>
</evidence>
<evidence type="ECO:0000256" key="5">
    <source>
        <dbReference type="ARBA" id="ARBA00022989"/>
    </source>
</evidence>
<feature type="transmembrane region" description="Helical" evidence="7">
    <location>
        <begin position="289"/>
        <end position="309"/>
    </location>
</feature>
<feature type="transmembrane region" description="Helical" evidence="7">
    <location>
        <begin position="232"/>
        <end position="252"/>
    </location>
</feature>
<dbReference type="Proteomes" id="UP001305702">
    <property type="component" value="Chromosome"/>
</dbReference>
<dbReference type="PROSITE" id="PS50928">
    <property type="entry name" value="ABC_TM1"/>
    <property type="match status" value="1"/>
</dbReference>
<dbReference type="InterPro" id="IPR035906">
    <property type="entry name" value="MetI-like_sf"/>
</dbReference>
<dbReference type="KEGG" id="paun:MJA45_26885"/>
<dbReference type="CDD" id="cd06261">
    <property type="entry name" value="TM_PBP2"/>
    <property type="match status" value="1"/>
</dbReference>
<feature type="transmembrane region" description="Helical" evidence="7">
    <location>
        <begin position="127"/>
        <end position="150"/>
    </location>
</feature>
<feature type="transmembrane region" description="Helical" evidence="7">
    <location>
        <begin position="33"/>
        <end position="55"/>
    </location>
</feature>
<dbReference type="PANTHER" id="PTHR30193:SF37">
    <property type="entry name" value="INNER MEMBRANE ABC TRANSPORTER PERMEASE PROTEIN YCJO"/>
    <property type="match status" value="1"/>
</dbReference>
<accession>A0AA96LC11</accession>
<dbReference type="GO" id="GO:0055085">
    <property type="term" value="P:transmembrane transport"/>
    <property type="evidence" value="ECO:0007669"/>
    <property type="project" value="InterPro"/>
</dbReference>
<feature type="domain" description="ABC transmembrane type-1" evidence="8">
    <location>
        <begin position="89"/>
        <end position="305"/>
    </location>
</feature>
<dbReference type="InterPro" id="IPR051393">
    <property type="entry name" value="ABC_transporter_permease"/>
</dbReference>
<dbReference type="EMBL" id="CP130318">
    <property type="protein sequence ID" value="WNQ11184.1"/>
    <property type="molecule type" value="Genomic_DNA"/>
</dbReference>
<keyword evidence="2 7" id="KW-0813">Transport</keyword>
<dbReference type="AlphaFoldDB" id="A0AA96LC11"/>
<keyword evidence="6 7" id="KW-0472">Membrane</keyword>
<dbReference type="PANTHER" id="PTHR30193">
    <property type="entry name" value="ABC TRANSPORTER PERMEASE PROTEIN"/>
    <property type="match status" value="1"/>
</dbReference>
<evidence type="ECO:0000313" key="9">
    <source>
        <dbReference type="EMBL" id="WNQ11184.1"/>
    </source>
</evidence>
<evidence type="ECO:0000256" key="1">
    <source>
        <dbReference type="ARBA" id="ARBA00004651"/>
    </source>
</evidence>
<keyword evidence="3" id="KW-1003">Cell membrane</keyword>
<feature type="transmembrane region" description="Helical" evidence="7">
    <location>
        <begin position="89"/>
        <end position="115"/>
    </location>
</feature>
<keyword evidence="4 7" id="KW-0812">Transmembrane</keyword>
<dbReference type="GO" id="GO:0005886">
    <property type="term" value="C:plasma membrane"/>
    <property type="evidence" value="ECO:0007669"/>
    <property type="project" value="UniProtKB-SubCell"/>
</dbReference>
<keyword evidence="10" id="KW-1185">Reference proteome</keyword>
<dbReference type="SUPFAM" id="SSF161098">
    <property type="entry name" value="MetI-like"/>
    <property type="match status" value="1"/>
</dbReference>
<comment type="subcellular location">
    <subcellularLocation>
        <location evidence="1 7">Cell membrane</location>
        <topology evidence="1 7">Multi-pass membrane protein</topology>
    </subcellularLocation>
</comment>
<evidence type="ECO:0000256" key="3">
    <source>
        <dbReference type="ARBA" id="ARBA00022475"/>
    </source>
</evidence>
<proteinExistence type="inferred from homology"/>
<organism evidence="9 10">
    <name type="scientific">Paenibacillus aurantius</name>
    <dbReference type="NCBI Taxonomy" id="2918900"/>
    <lineage>
        <taxon>Bacteria</taxon>
        <taxon>Bacillati</taxon>
        <taxon>Bacillota</taxon>
        <taxon>Bacilli</taxon>
        <taxon>Bacillales</taxon>
        <taxon>Paenibacillaceae</taxon>
        <taxon>Paenibacillus</taxon>
    </lineage>
</organism>
<dbReference type="Pfam" id="PF00528">
    <property type="entry name" value="BPD_transp_1"/>
    <property type="match status" value="1"/>
</dbReference>
<gene>
    <name evidence="9" type="ORF">MJA45_26885</name>
</gene>
<evidence type="ECO:0000259" key="8">
    <source>
        <dbReference type="PROSITE" id="PS50928"/>
    </source>
</evidence>
<dbReference type="Gene3D" id="1.10.3720.10">
    <property type="entry name" value="MetI-like"/>
    <property type="match status" value="1"/>
</dbReference>
<dbReference type="InterPro" id="IPR000515">
    <property type="entry name" value="MetI-like"/>
</dbReference>
<evidence type="ECO:0000256" key="6">
    <source>
        <dbReference type="ARBA" id="ARBA00023136"/>
    </source>
</evidence>
<evidence type="ECO:0000256" key="4">
    <source>
        <dbReference type="ARBA" id="ARBA00022692"/>
    </source>
</evidence>
<comment type="similarity">
    <text evidence="7">Belongs to the binding-protein-dependent transport system permease family.</text>
</comment>
<keyword evidence="5 7" id="KW-1133">Transmembrane helix</keyword>